<dbReference type="Gene3D" id="1.20.1600.10">
    <property type="entry name" value="Outer membrane efflux proteins (OEP)"/>
    <property type="match status" value="1"/>
</dbReference>
<dbReference type="PANTHER" id="PTHR30203">
    <property type="entry name" value="OUTER MEMBRANE CATION EFFLUX PROTEIN"/>
    <property type="match status" value="1"/>
</dbReference>
<dbReference type="Proteomes" id="UP000293433">
    <property type="component" value="Unassembled WGS sequence"/>
</dbReference>
<feature type="signal peptide" evidence="1">
    <location>
        <begin position="1"/>
        <end position="23"/>
    </location>
</feature>
<organism evidence="2 3">
    <name type="scientific">Sphaerotilus mobilis</name>
    <dbReference type="NCBI Taxonomy" id="47994"/>
    <lineage>
        <taxon>Bacteria</taxon>
        <taxon>Pseudomonadati</taxon>
        <taxon>Pseudomonadota</taxon>
        <taxon>Betaproteobacteria</taxon>
        <taxon>Burkholderiales</taxon>
        <taxon>Sphaerotilaceae</taxon>
        <taxon>Sphaerotilus</taxon>
    </lineage>
</organism>
<comment type="caution">
    <text evidence="2">The sequence shown here is derived from an EMBL/GenBank/DDBJ whole genome shotgun (WGS) entry which is preliminary data.</text>
</comment>
<keyword evidence="3" id="KW-1185">Reference proteome</keyword>
<name>A0A4Q7LAI5_9BURK</name>
<accession>A0A4Q7LAI5</accession>
<dbReference type="OrthoDB" id="9769048at2"/>
<keyword evidence="1" id="KW-0732">Signal</keyword>
<dbReference type="SUPFAM" id="SSF56954">
    <property type="entry name" value="Outer membrane efflux proteins (OEP)"/>
    <property type="match status" value="1"/>
</dbReference>
<gene>
    <name evidence="2" type="ORF">EV685_3718</name>
</gene>
<dbReference type="EMBL" id="SGWV01000012">
    <property type="protein sequence ID" value="RZS47509.1"/>
    <property type="molecule type" value="Genomic_DNA"/>
</dbReference>
<dbReference type="GO" id="GO:0015562">
    <property type="term" value="F:efflux transmembrane transporter activity"/>
    <property type="evidence" value="ECO:0007669"/>
    <property type="project" value="InterPro"/>
</dbReference>
<dbReference type="AlphaFoldDB" id="A0A4Q7LAI5"/>
<protein>
    <submittedName>
        <fullName evidence="2">Outer membrane protein TolC</fullName>
    </submittedName>
</protein>
<sequence>MPKNILRAVALAAALLPAIRAVAEPFTLDQAVDLAVQRSQMARAARAGAMSAAEMARASGQQPDPMLTVGIDNLPVTGSGRFSTNAEDMTMKRIGIAQEWVSADKRSAREAVSSAMHRRETVMEGVAAADARMQTAMAYIEAYYAGEALKLTALNEKHAREELETGKGRLATLSGNSAEVLGLTSAVGAAEDESADTRQQQAAAVAGLSRWTGEPAEELAAPNVAIAPTSDAFVAAHPLVVAKQRDIDVARQEVEVARLSRKPNWSYEVSYGQRVGRPDLMSFGVSIPLPVAPAARQDRETAAKLALVEKAEADAEEARRAAAGEYAALSSDARRLQERVERFQTAVLEPLKQRTAATLAAYRSNQASLVMVFEARHAEVEAQRKVLNLKRDLAKTQAQLVFKPMSQGAAQ</sequence>
<evidence type="ECO:0000313" key="3">
    <source>
        <dbReference type="Proteomes" id="UP000293433"/>
    </source>
</evidence>
<evidence type="ECO:0000256" key="1">
    <source>
        <dbReference type="SAM" id="SignalP"/>
    </source>
</evidence>
<reference evidence="2 3" key="1">
    <citation type="submission" date="2019-02" db="EMBL/GenBank/DDBJ databases">
        <title>Genomic Encyclopedia of Type Strains, Phase IV (KMG-IV): sequencing the most valuable type-strain genomes for metagenomic binning, comparative biology and taxonomic classification.</title>
        <authorList>
            <person name="Goeker M."/>
        </authorList>
    </citation>
    <scope>NUCLEOTIDE SEQUENCE [LARGE SCALE GENOMIC DNA]</scope>
    <source>
        <strain evidence="2 3">DSM 10617</strain>
    </source>
</reference>
<dbReference type="InterPro" id="IPR010131">
    <property type="entry name" value="MdtP/NodT-like"/>
</dbReference>
<proteinExistence type="predicted"/>
<evidence type="ECO:0000313" key="2">
    <source>
        <dbReference type="EMBL" id="RZS47509.1"/>
    </source>
</evidence>
<feature type="chain" id="PRO_5020431171" evidence="1">
    <location>
        <begin position="24"/>
        <end position="411"/>
    </location>
</feature>